<dbReference type="RefSeq" id="WP_249319908.1">
    <property type="nucleotide sequence ID" value="NZ_JACRSN010000014.1"/>
</dbReference>
<feature type="transmembrane region" description="Helical" evidence="1">
    <location>
        <begin position="97"/>
        <end position="115"/>
    </location>
</feature>
<dbReference type="Pfam" id="PF10825">
    <property type="entry name" value="DUF2752"/>
    <property type="match status" value="1"/>
</dbReference>
<organism evidence="2 3">
    <name type="scientific">Yeguia hominis</name>
    <dbReference type="NCBI Taxonomy" id="2763662"/>
    <lineage>
        <taxon>Bacteria</taxon>
        <taxon>Bacillati</taxon>
        <taxon>Bacillota</taxon>
        <taxon>Clostridia</taxon>
        <taxon>Eubacteriales</taxon>
        <taxon>Yeguiaceae</taxon>
        <taxon>Yeguia</taxon>
    </lineage>
</organism>
<evidence type="ECO:0000313" key="2">
    <source>
        <dbReference type="EMBL" id="MBC8534271.1"/>
    </source>
</evidence>
<keyword evidence="3" id="KW-1185">Reference proteome</keyword>
<feature type="transmembrane region" description="Helical" evidence="1">
    <location>
        <begin position="12"/>
        <end position="35"/>
    </location>
</feature>
<sequence length="125" mass="13761">MLLVAIGTAVGGLYLLYGVYGIGIPCLIRAVTGLYCPGCGAGRALAAAFHGNWGIAFRQNAVFVTLVPLIVLYFLLRLFDWAFTGQNHIDRYIPNRVLIAVWIAILGFAVLRNLPFRAFAFLRPF</sequence>
<proteinExistence type="predicted"/>
<dbReference type="EMBL" id="JACRSN010000014">
    <property type="protein sequence ID" value="MBC8534271.1"/>
    <property type="molecule type" value="Genomic_DNA"/>
</dbReference>
<comment type="caution">
    <text evidence="2">The sequence shown here is derived from an EMBL/GenBank/DDBJ whole genome shotgun (WGS) entry which is preliminary data.</text>
</comment>
<keyword evidence="1" id="KW-1133">Transmembrane helix</keyword>
<gene>
    <name evidence="2" type="ORF">IAG03_09775</name>
</gene>
<keyword evidence="1" id="KW-0472">Membrane</keyword>
<accession>A0A926D9Q3</accession>
<evidence type="ECO:0000256" key="1">
    <source>
        <dbReference type="SAM" id="Phobius"/>
    </source>
</evidence>
<evidence type="ECO:0000313" key="3">
    <source>
        <dbReference type="Proteomes" id="UP000651482"/>
    </source>
</evidence>
<feature type="transmembrane region" description="Helical" evidence="1">
    <location>
        <begin position="55"/>
        <end position="76"/>
    </location>
</feature>
<name>A0A926D9Q3_9FIRM</name>
<dbReference type="AlphaFoldDB" id="A0A926D9Q3"/>
<protein>
    <submittedName>
        <fullName evidence="2">DUF2752 domain-containing protein</fullName>
    </submittedName>
</protein>
<reference evidence="2" key="1">
    <citation type="submission" date="2020-08" db="EMBL/GenBank/DDBJ databases">
        <title>Genome public.</title>
        <authorList>
            <person name="Liu C."/>
            <person name="Sun Q."/>
        </authorList>
    </citation>
    <scope>NUCLEOTIDE SEQUENCE</scope>
    <source>
        <strain evidence="2">NSJ-40</strain>
    </source>
</reference>
<keyword evidence="1" id="KW-0812">Transmembrane</keyword>
<dbReference type="Proteomes" id="UP000651482">
    <property type="component" value="Unassembled WGS sequence"/>
</dbReference>
<dbReference type="InterPro" id="IPR021215">
    <property type="entry name" value="DUF2752"/>
</dbReference>